<keyword evidence="4 7" id="KW-0812">Transmembrane</keyword>
<dbReference type="SUPFAM" id="SSF161098">
    <property type="entry name" value="MetI-like"/>
    <property type="match status" value="1"/>
</dbReference>
<dbReference type="InterPro" id="IPR035906">
    <property type="entry name" value="MetI-like_sf"/>
</dbReference>
<feature type="transmembrane region" description="Helical" evidence="7">
    <location>
        <begin position="201"/>
        <end position="226"/>
    </location>
</feature>
<dbReference type="PANTHER" id="PTHR30151">
    <property type="entry name" value="ALKANE SULFONATE ABC TRANSPORTER-RELATED, MEMBRANE SUBUNIT"/>
    <property type="match status" value="1"/>
</dbReference>
<evidence type="ECO:0000256" key="3">
    <source>
        <dbReference type="ARBA" id="ARBA00022475"/>
    </source>
</evidence>
<proteinExistence type="inferred from homology"/>
<feature type="domain" description="ABC transmembrane type-1" evidence="8">
    <location>
        <begin position="75"/>
        <end position="259"/>
    </location>
</feature>
<keyword evidence="6 7" id="KW-0472">Membrane</keyword>
<feature type="transmembrane region" description="Helical" evidence="7">
    <location>
        <begin position="21"/>
        <end position="42"/>
    </location>
</feature>
<organism evidence="9 10">
    <name type="scientific">Methylovirgula ligni</name>
    <dbReference type="NCBI Taxonomy" id="569860"/>
    <lineage>
        <taxon>Bacteria</taxon>
        <taxon>Pseudomonadati</taxon>
        <taxon>Pseudomonadota</taxon>
        <taxon>Alphaproteobacteria</taxon>
        <taxon>Hyphomicrobiales</taxon>
        <taxon>Beijerinckiaceae</taxon>
        <taxon>Methylovirgula</taxon>
    </lineage>
</organism>
<evidence type="ECO:0000256" key="4">
    <source>
        <dbReference type="ARBA" id="ARBA00022692"/>
    </source>
</evidence>
<dbReference type="RefSeq" id="WP_207206603.1">
    <property type="nucleotide sequence ID" value="NZ_CP025086.1"/>
</dbReference>
<feature type="transmembrane region" description="Helical" evidence="7">
    <location>
        <begin position="238"/>
        <end position="258"/>
    </location>
</feature>
<name>A0A3D9YZH9_9HYPH</name>
<evidence type="ECO:0000256" key="5">
    <source>
        <dbReference type="ARBA" id="ARBA00022989"/>
    </source>
</evidence>
<evidence type="ECO:0000313" key="10">
    <source>
        <dbReference type="Proteomes" id="UP000256900"/>
    </source>
</evidence>
<comment type="subcellular location">
    <subcellularLocation>
        <location evidence="1 7">Cell membrane</location>
        <topology evidence="1 7">Multi-pass membrane protein</topology>
    </subcellularLocation>
</comment>
<dbReference type="PROSITE" id="PS50928">
    <property type="entry name" value="ABC_TM1"/>
    <property type="match status" value="1"/>
</dbReference>
<sequence>MSAITQTLSPRPSRIGRTWRPVIMHVLYFVGLPAVLLAAWWISSRDSSSMLFPPLSDILADFGPTWMQGRLMTDALPSIGRLLAGYGAAVIFGIAFGMAIGLSPKLRAFIEPVSEFFRAVPAPVLVPVLMLLLGIGTTMKVFVIAFGSFWPVLLNTTEGVRALDSALRDVAQTYHFRRGTFLTAVVLRGASPQIMAGARQALSLAVILMVISEMFAANNGLGFTVVQFQRSFAIPEMWTGILLLGVLGMVLSAMFRFVEARVLNWYDNMHKTQRGGGRGI</sequence>
<keyword evidence="2 7" id="KW-0813">Transport</keyword>
<dbReference type="EMBL" id="QUMO01000003">
    <property type="protein sequence ID" value="REF86282.1"/>
    <property type="molecule type" value="Genomic_DNA"/>
</dbReference>
<reference evidence="9 10" key="1">
    <citation type="submission" date="2018-08" db="EMBL/GenBank/DDBJ databases">
        <title>Genomic Encyclopedia of Type Strains, Phase IV (KMG-IV): sequencing the most valuable type-strain genomes for metagenomic binning, comparative biology and taxonomic classification.</title>
        <authorList>
            <person name="Goeker M."/>
        </authorList>
    </citation>
    <scope>NUCLEOTIDE SEQUENCE [LARGE SCALE GENOMIC DNA]</scope>
    <source>
        <strain evidence="9 10">BW863</strain>
    </source>
</reference>
<dbReference type="GO" id="GO:0055085">
    <property type="term" value="P:transmembrane transport"/>
    <property type="evidence" value="ECO:0007669"/>
    <property type="project" value="InterPro"/>
</dbReference>
<keyword evidence="10" id="KW-1185">Reference proteome</keyword>
<evidence type="ECO:0000256" key="2">
    <source>
        <dbReference type="ARBA" id="ARBA00022448"/>
    </source>
</evidence>
<dbReference type="Proteomes" id="UP000256900">
    <property type="component" value="Unassembled WGS sequence"/>
</dbReference>
<feature type="transmembrane region" description="Helical" evidence="7">
    <location>
        <begin position="124"/>
        <end position="150"/>
    </location>
</feature>
<keyword evidence="5 7" id="KW-1133">Transmembrane helix</keyword>
<dbReference type="AlphaFoldDB" id="A0A3D9YZH9"/>
<comment type="caution">
    <text evidence="9">The sequence shown here is derived from an EMBL/GenBank/DDBJ whole genome shotgun (WGS) entry which is preliminary data.</text>
</comment>
<protein>
    <submittedName>
        <fullName evidence="9">ABC-type nitrate/sulfonate/bicarbonate transport system permease component</fullName>
    </submittedName>
</protein>
<dbReference type="Pfam" id="PF00528">
    <property type="entry name" value="BPD_transp_1"/>
    <property type="match status" value="1"/>
</dbReference>
<evidence type="ECO:0000256" key="1">
    <source>
        <dbReference type="ARBA" id="ARBA00004651"/>
    </source>
</evidence>
<dbReference type="GO" id="GO:0005886">
    <property type="term" value="C:plasma membrane"/>
    <property type="evidence" value="ECO:0007669"/>
    <property type="project" value="UniProtKB-SubCell"/>
</dbReference>
<evidence type="ECO:0000256" key="7">
    <source>
        <dbReference type="RuleBase" id="RU363032"/>
    </source>
</evidence>
<comment type="similarity">
    <text evidence="7">Belongs to the binding-protein-dependent transport system permease family.</text>
</comment>
<gene>
    <name evidence="9" type="ORF">DES32_2332</name>
</gene>
<accession>A0A3D9YZH9</accession>
<feature type="transmembrane region" description="Helical" evidence="7">
    <location>
        <begin position="83"/>
        <end position="103"/>
    </location>
</feature>
<evidence type="ECO:0000259" key="8">
    <source>
        <dbReference type="PROSITE" id="PS50928"/>
    </source>
</evidence>
<evidence type="ECO:0000256" key="6">
    <source>
        <dbReference type="ARBA" id="ARBA00023136"/>
    </source>
</evidence>
<evidence type="ECO:0000313" key="9">
    <source>
        <dbReference type="EMBL" id="REF86282.1"/>
    </source>
</evidence>
<dbReference type="PANTHER" id="PTHR30151:SF0">
    <property type="entry name" value="ABC TRANSPORTER PERMEASE PROTEIN MJ0413-RELATED"/>
    <property type="match status" value="1"/>
</dbReference>
<dbReference type="Gene3D" id="1.10.3720.10">
    <property type="entry name" value="MetI-like"/>
    <property type="match status" value="1"/>
</dbReference>
<dbReference type="InterPro" id="IPR000515">
    <property type="entry name" value="MetI-like"/>
</dbReference>
<keyword evidence="3" id="KW-1003">Cell membrane</keyword>